<protein>
    <submittedName>
        <fullName evidence="1">Uncharacterized protein</fullName>
    </submittedName>
</protein>
<accession>A0A835PT33</accession>
<evidence type="ECO:0000313" key="1">
    <source>
        <dbReference type="EMBL" id="KAG0459199.1"/>
    </source>
</evidence>
<sequence>MISRGHSYTLSASINVQGCGSSTIWGPYCNNSIDMISCSPSINYKQPRSVLESNLFRSSDDLNLMNGRGLLLCYESQYFSRTAKFGELQQFLYVVHWYRRSEVLCSRYCRLNLSFHGCCCSSNVESNF</sequence>
<evidence type="ECO:0000313" key="2">
    <source>
        <dbReference type="Proteomes" id="UP000639772"/>
    </source>
</evidence>
<dbReference type="EMBL" id="JADCNM010000012">
    <property type="protein sequence ID" value="KAG0459199.1"/>
    <property type="molecule type" value="Genomic_DNA"/>
</dbReference>
<dbReference type="AlphaFoldDB" id="A0A835PT33"/>
<dbReference type="OrthoDB" id="69646at2759"/>
<name>A0A835PT33_VANPL</name>
<dbReference type="Proteomes" id="UP000639772">
    <property type="component" value="Chromosome 12"/>
</dbReference>
<gene>
    <name evidence="1" type="ORF">HPP92_022327</name>
</gene>
<proteinExistence type="predicted"/>
<organism evidence="1 2">
    <name type="scientific">Vanilla planifolia</name>
    <name type="common">Vanilla</name>
    <dbReference type="NCBI Taxonomy" id="51239"/>
    <lineage>
        <taxon>Eukaryota</taxon>
        <taxon>Viridiplantae</taxon>
        <taxon>Streptophyta</taxon>
        <taxon>Embryophyta</taxon>
        <taxon>Tracheophyta</taxon>
        <taxon>Spermatophyta</taxon>
        <taxon>Magnoliopsida</taxon>
        <taxon>Liliopsida</taxon>
        <taxon>Asparagales</taxon>
        <taxon>Orchidaceae</taxon>
        <taxon>Vanilloideae</taxon>
        <taxon>Vanilleae</taxon>
        <taxon>Vanilla</taxon>
    </lineage>
</organism>
<reference evidence="1 2" key="1">
    <citation type="journal article" date="2020" name="Nat. Food">
        <title>A phased Vanilla planifolia genome enables genetic improvement of flavour and production.</title>
        <authorList>
            <person name="Hasing T."/>
            <person name="Tang H."/>
            <person name="Brym M."/>
            <person name="Khazi F."/>
            <person name="Huang T."/>
            <person name="Chambers A.H."/>
        </authorList>
    </citation>
    <scope>NUCLEOTIDE SEQUENCE [LARGE SCALE GENOMIC DNA]</scope>
    <source>
        <tissue evidence="1">Leaf</tissue>
    </source>
</reference>
<comment type="caution">
    <text evidence="1">The sequence shown here is derived from an EMBL/GenBank/DDBJ whole genome shotgun (WGS) entry which is preliminary data.</text>
</comment>